<dbReference type="InterPro" id="IPR018755">
    <property type="entry name" value="Phage_Mu_Gp48"/>
</dbReference>
<gene>
    <name evidence="1" type="ORF">AA15669_1608</name>
</gene>
<name>A0ABQ0P072_9PROT</name>
<dbReference type="Pfam" id="PF10076">
    <property type="entry name" value="Phage_Mu_Gp48"/>
    <property type="match status" value="1"/>
</dbReference>
<dbReference type="Proteomes" id="UP001062901">
    <property type="component" value="Unassembled WGS sequence"/>
</dbReference>
<comment type="caution">
    <text evidence="1">The sequence shown here is derived from an EMBL/GenBank/DDBJ whole genome shotgun (WGS) entry which is preliminary data.</text>
</comment>
<dbReference type="EMBL" id="BAQD01000061">
    <property type="protein sequence ID" value="GBQ07990.1"/>
    <property type="molecule type" value="Genomic_DNA"/>
</dbReference>
<protein>
    <submittedName>
        <fullName evidence="1">Bacteriophage tail protein</fullName>
    </submittedName>
</protein>
<organism evidence="1 2">
    <name type="scientific">Saccharibacter floricola DSM 15669</name>
    <dbReference type="NCBI Taxonomy" id="1123227"/>
    <lineage>
        <taxon>Bacteria</taxon>
        <taxon>Pseudomonadati</taxon>
        <taxon>Pseudomonadota</taxon>
        <taxon>Alphaproteobacteria</taxon>
        <taxon>Acetobacterales</taxon>
        <taxon>Acetobacteraceae</taxon>
        <taxon>Saccharibacter</taxon>
    </lineage>
</organism>
<sequence length="203" mass="23365">MPSHRYSAEDFRDALLKLLPSGLLWNRSKENGLGKLFHVLGQVYQDGTHRALSLLSDLFPGTTYHFIQEWEKTFDLPDSCMGDDGTPEQRRNAIIAKLTDEGGSSVRYYITLAQNLGVPITIEEFAPARAGIMRAGQRCYGRHWAFAWRVQIPRLVVSRFRSGRNTAGNRLRTWQRGYIECVIRKHSPAHTALFFRYFTTEER</sequence>
<evidence type="ECO:0000313" key="1">
    <source>
        <dbReference type="EMBL" id="GBQ07990.1"/>
    </source>
</evidence>
<reference evidence="1" key="1">
    <citation type="submission" date="2013-04" db="EMBL/GenBank/DDBJ databases">
        <title>The genome sequencing project of 58 acetic acid bacteria.</title>
        <authorList>
            <person name="Okamoto-Kainuma A."/>
            <person name="Ishikawa M."/>
            <person name="Umino S."/>
            <person name="Koizumi Y."/>
            <person name="Shiwa Y."/>
            <person name="Yoshikawa H."/>
            <person name="Matsutani M."/>
            <person name="Matsushita K."/>
        </authorList>
    </citation>
    <scope>NUCLEOTIDE SEQUENCE</scope>
    <source>
        <strain evidence="1">DSM 15669</strain>
    </source>
</reference>
<dbReference type="RefSeq" id="WP_018981130.1">
    <property type="nucleotide sequence ID" value="NZ_BAQD01000061.1"/>
</dbReference>
<evidence type="ECO:0000313" key="2">
    <source>
        <dbReference type="Proteomes" id="UP001062901"/>
    </source>
</evidence>
<keyword evidence="2" id="KW-1185">Reference proteome</keyword>
<accession>A0ABQ0P072</accession>
<proteinExistence type="predicted"/>